<proteinExistence type="predicted"/>
<dbReference type="SUPFAM" id="SSF52833">
    <property type="entry name" value="Thioredoxin-like"/>
    <property type="match status" value="1"/>
</dbReference>
<accession>A0A2S6HYU8</accession>
<dbReference type="GO" id="GO:0016491">
    <property type="term" value="F:oxidoreductase activity"/>
    <property type="evidence" value="ECO:0007669"/>
    <property type="project" value="InterPro"/>
</dbReference>
<dbReference type="InterPro" id="IPR001853">
    <property type="entry name" value="DSBA-like_thioredoxin_dom"/>
</dbReference>
<dbReference type="InterPro" id="IPR036249">
    <property type="entry name" value="Thioredoxin-like_sf"/>
</dbReference>
<keyword evidence="3" id="KW-1185">Reference proteome</keyword>
<dbReference type="CDD" id="cd03024">
    <property type="entry name" value="DsbA_FrnE"/>
    <property type="match status" value="1"/>
</dbReference>
<evidence type="ECO:0000313" key="2">
    <source>
        <dbReference type="EMBL" id="PPK83346.1"/>
    </source>
</evidence>
<sequence>MIIEIWSDFVCPFCYMGKTKFEMALDKFEHKDEVEVVYRSFELNMSGESVKGKDINQVIADKYHTSYEEAKRNNDMIVKAAAEVGLHYRFDLLKLNSTGLAHEIIQYAKSKGKANQLVNRFFQGYFEEGMDIGDREALLQLAEEAGLDIADLTIQLAGDQLKSAVRKEEEMAGRLNINGVPYFLINNWYAVSGAQNPDTFLHALQEAYESEK</sequence>
<dbReference type="Pfam" id="PF01323">
    <property type="entry name" value="DSBA"/>
    <property type="match status" value="1"/>
</dbReference>
<evidence type="ECO:0000313" key="3">
    <source>
        <dbReference type="Proteomes" id="UP000237749"/>
    </source>
</evidence>
<dbReference type="OrthoDB" id="9799122at2"/>
<dbReference type="GO" id="GO:0016853">
    <property type="term" value="F:isomerase activity"/>
    <property type="evidence" value="ECO:0007669"/>
    <property type="project" value="UniProtKB-KW"/>
</dbReference>
<dbReference type="EMBL" id="PTJA01000001">
    <property type="protein sequence ID" value="PPK83346.1"/>
    <property type="molecule type" value="Genomic_DNA"/>
</dbReference>
<keyword evidence="2" id="KW-0413">Isomerase</keyword>
<comment type="caution">
    <text evidence="2">The sequence shown here is derived from an EMBL/GenBank/DDBJ whole genome shotgun (WGS) entry which is preliminary data.</text>
</comment>
<dbReference type="PANTHER" id="PTHR13887:SF41">
    <property type="entry name" value="THIOREDOXIN SUPERFAMILY PROTEIN"/>
    <property type="match status" value="1"/>
</dbReference>
<evidence type="ECO:0000259" key="1">
    <source>
        <dbReference type="Pfam" id="PF01323"/>
    </source>
</evidence>
<dbReference type="AlphaFoldDB" id="A0A2S6HYU8"/>
<feature type="domain" description="DSBA-like thioredoxin" evidence="1">
    <location>
        <begin position="3"/>
        <end position="205"/>
    </location>
</feature>
<protein>
    <submittedName>
        <fullName evidence="2">Putative DsbA family dithiol-disulfide isomerase</fullName>
    </submittedName>
</protein>
<dbReference type="PANTHER" id="PTHR13887">
    <property type="entry name" value="GLUTATHIONE S-TRANSFERASE KAPPA"/>
    <property type="match status" value="1"/>
</dbReference>
<dbReference type="RefSeq" id="WP_104434624.1">
    <property type="nucleotide sequence ID" value="NZ_PTJA01000001.1"/>
</dbReference>
<reference evidence="2 3" key="1">
    <citation type="submission" date="2018-02" db="EMBL/GenBank/DDBJ databases">
        <title>Genomic Encyclopedia of Archaeal and Bacterial Type Strains, Phase II (KMG-II): from individual species to whole genera.</title>
        <authorList>
            <person name="Goeker M."/>
        </authorList>
    </citation>
    <scope>NUCLEOTIDE SEQUENCE [LARGE SCALE GENOMIC DNA]</scope>
    <source>
        <strain evidence="2 3">DSM 3808</strain>
    </source>
</reference>
<dbReference type="Gene3D" id="3.40.30.10">
    <property type="entry name" value="Glutaredoxin"/>
    <property type="match status" value="1"/>
</dbReference>
<name>A0A2S6HYU8_9FIRM</name>
<organism evidence="2 3">
    <name type="scientific">Lacrimispora xylanisolvens</name>
    <dbReference type="NCBI Taxonomy" id="384636"/>
    <lineage>
        <taxon>Bacteria</taxon>
        <taxon>Bacillati</taxon>
        <taxon>Bacillota</taxon>
        <taxon>Clostridia</taxon>
        <taxon>Lachnospirales</taxon>
        <taxon>Lachnospiraceae</taxon>
        <taxon>Lacrimispora</taxon>
    </lineage>
</organism>
<dbReference type="Proteomes" id="UP000237749">
    <property type="component" value="Unassembled WGS sequence"/>
</dbReference>
<gene>
    <name evidence="2" type="ORF">BXY41_101409</name>
</gene>